<sequence>MFHLLVLDCSIWVVNLNFFGCLAILDFLVSVKLVLNNFIDCFGITKGDGMLFGWSRTEFLEVEESFSQPNDFTGRQAV</sequence>
<dbReference type="PaxDb" id="3880-AES96382"/>
<name>G7K5L9_MEDTR</name>
<reference evidence="2 4" key="2">
    <citation type="journal article" date="2014" name="BMC Genomics">
        <title>An improved genome release (version Mt4.0) for the model legume Medicago truncatula.</title>
        <authorList>
            <person name="Tang H."/>
            <person name="Krishnakumar V."/>
            <person name="Bidwell S."/>
            <person name="Rosen B."/>
            <person name="Chan A."/>
            <person name="Zhou S."/>
            <person name="Gentzbittel L."/>
            <person name="Childs K.L."/>
            <person name="Yandell M."/>
            <person name="Gundlach H."/>
            <person name="Mayer K.F."/>
            <person name="Schwartz D.C."/>
            <person name="Town C.D."/>
        </authorList>
    </citation>
    <scope>GENOME REANNOTATION</scope>
    <source>
        <strain evidence="3 4">cv. Jemalong A17</strain>
    </source>
</reference>
<accession>G7K5L9</accession>
<dbReference type="EnsemblPlants" id="AES96382">
    <property type="protein sequence ID" value="AES96382"/>
    <property type="gene ID" value="MTR_5g036490"/>
</dbReference>
<evidence type="ECO:0000313" key="3">
    <source>
        <dbReference type="EnsemblPlants" id="AES96382"/>
    </source>
</evidence>
<keyword evidence="1" id="KW-1133">Transmembrane helix</keyword>
<proteinExistence type="predicted"/>
<dbReference type="Proteomes" id="UP000002051">
    <property type="component" value="Chromosome 5"/>
</dbReference>
<protein>
    <submittedName>
        <fullName evidence="2">Transmembrane protein, putative</fullName>
    </submittedName>
</protein>
<reference evidence="3" key="3">
    <citation type="submission" date="2015-04" db="UniProtKB">
        <authorList>
            <consortium name="EnsemblPlants"/>
        </authorList>
    </citation>
    <scope>IDENTIFICATION</scope>
    <source>
        <strain evidence="3">cv. Jemalong A17</strain>
    </source>
</reference>
<dbReference type="AlphaFoldDB" id="G7K5L9"/>
<keyword evidence="4" id="KW-1185">Reference proteome</keyword>
<dbReference type="HOGENOM" id="CLU_2625710_0_0_1"/>
<evidence type="ECO:0000313" key="2">
    <source>
        <dbReference type="EMBL" id="AES96382.1"/>
    </source>
</evidence>
<gene>
    <name evidence="2" type="ordered locus">MTR_5g036490</name>
</gene>
<feature type="transmembrane region" description="Helical" evidence="1">
    <location>
        <begin position="12"/>
        <end position="35"/>
    </location>
</feature>
<keyword evidence="1" id="KW-0472">Membrane</keyword>
<keyword evidence="1 2" id="KW-0812">Transmembrane</keyword>
<evidence type="ECO:0000256" key="1">
    <source>
        <dbReference type="SAM" id="Phobius"/>
    </source>
</evidence>
<reference evidence="2 4" key="1">
    <citation type="journal article" date="2011" name="Nature">
        <title>The Medicago genome provides insight into the evolution of rhizobial symbioses.</title>
        <authorList>
            <person name="Young N.D."/>
            <person name="Debelle F."/>
            <person name="Oldroyd G.E."/>
            <person name="Geurts R."/>
            <person name="Cannon S.B."/>
            <person name="Udvardi M.K."/>
            <person name="Benedito V.A."/>
            <person name="Mayer K.F."/>
            <person name="Gouzy J."/>
            <person name="Schoof H."/>
            <person name="Van de Peer Y."/>
            <person name="Proost S."/>
            <person name="Cook D.R."/>
            <person name="Meyers B.C."/>
            <person name="Spannagl M."/>
            <person name="Cheung F."/>
            <person name="De Mita S."/>
            <person name="Krishnakumar V."/>
            <person name="Gundlach H."/>
            <person name="Zhou S."/>
            <person name="Mudge J."/>
            <person name="Bharti A.K."/>
            <person name="Murray J.D."/>
            <person name="Naoumkina M.A."/>
            <person name="Rosen B."/>
            <person name="Silverstein K.A."/>
            <person name="Tang H."/>
            <person name="Rombauts S."/>
            <person name="Zhao P.X."/>
            <person name="Zhou P."/>
            <person name="Barbe V."/>
            <person name="Bardou P."/>
            <person name="Bechner M."/>
            <person name="Bellec A."/>
            <person name="Berger A."/>
            <person name="Berges H."/>
            <person name="Bidwell S."/>
            <person name="Bisseling T."/>
            <person name="Choisne N."/>
            <person name="Couloux A."/>
            <person name="Denny R."/>
            <person name="Deshpande S."/>
            <person name="Dai X."/>
            <person name="Doyle J.J."/>
            <person name="Dudez A.M."/>
            <person name="Farmer A.D."/>
            <person name="Fouteau S."/>
            <person name="Franken C."/>
            <person name="Gibelin C."/>
            <person name="Gish J."/>
            <person name="Goldstein S."/>
            <person name="Gonzalez A.J."/>
            <person name="Green P.J."/>
            <person name="Hallab A."/>
            <person name="Hartog M."/>
            <person name="Hua A."/>
            <person name="Humphray S.J."/>
            <person name="Jeong D.H."/>
            <person name="Jing Y."/>
            <person name="Jocker A."/>
            <person name="Kenton S.M."/>
            <person name="Kim D.J."/>
            <person name="Klee K."/>
            <person name="Lai H."/>
            <person name="Lang C."/>
            <person name="Lin S."/>
            <person name="Macmil S.L."/>
            <person name="Magdelenat G."/>
            <person name="Matthews L."/>
            <person name="McCorrison J."/>
            <person name="Monaghan E.L."/>
            <person name="Mun J.H."/>
            <person name="Najar F.Z."/>
            <person name="Nicholson C."/>
            <person name="Noirot C."/>
            <person name="O'Bleness M."/>
            <person name="Paule C.R."/>
            <person name="Poulain J."/>
            <person name="Prion F."/>
            <person name="Qin B."/>
            <person name="Qu C."/>
            <person name="Retzel E.F."/>
            <person name="Riddle C."/>
            <person name="Sallet E."/>
            <person name="Samain S."/>
            <person name="Samson N."/>
            <person name="Sanders I."/>
            <person name="Saurat O."/>
            <person name="Scarpelli C."/>
            <person name="Schiex T."/>
            <person name="Segurens B."/>
            <person name="Severin A.J."/>
            <person name="Sherrier D.J."/>
            <person name="Shi R."/>
            <person name="Sims S."/>
            <person name="Singer S.R."/>
            <person name="Sinharoy S."/>
            <person name="Sterck L."/>
            <person name="Viollet A."/>
            <person name="Wang B.B."/>
            <person name="Wang K."/>
            <person name="Wang M."/>
            <person name="Wang X."/>
            <person name="Warfsmann J."/>
            <person name="Weissenbach J."/>
            <person name="White D.D."/>
            <person name="White J.D."/>
            <person name="Wiley G.B."/>
            <person name="Wincker P."/>
            <person name="Xing Y."/>
            <person name="Yang L."/>
            <person name="Yao Z."/>
            <person name="Ying F."/>
            <person name="Zhai J."/>
            <person name="Zhou L."/>
            <person name="Zuber A."/>
            <person name="Denarie J."/>
            <person name="Dixon R.A."/>
            <person name="May G.D."/>
            <person name="Schwartz D.C."/>
            <person name="Rogers J."/>
            <person name="Quetier F."/>
            <person name="Town C.D."/>
            <person name="Roe B.A."/>
        </authorList>
    </citation>
    <scope>NUCLEOTIDE SEQUENCE [LARGE SCALE GENOMIC DNA]</scope>
    <source>
        <strain evidence="2">A17</strain>
        <strain evidence="3 4">cv. Jemalong A17</strain>
    </source>
</reference>
<dbReference type="EMBL" id="CM001221">
    <property type="protein sequence ID" value="AES96382.1"/>
    <property type="molecule type" value="Genomic_DNA"/>
</dbReference>
<organism evidence="2 4">
    <name type="scientific">Medicago truncatula</name>
    <name type="common">Barrel medic</name>
    <name type="synonym">Medicago tribuloides</name>
    <dbReference type="NCBI Taxonomy" id="3880"/>
    <lineage>
        <taxon>Eukaryota</taxon>
        <taxon>Viridiplantae</taxon>
        <taxon>Streptophyta</taxon>
        <taxon>Embryophyta</taxon>
        <taxon>Tracheophyta</taxon>
        <taxon>Spermatophyta</taxon>
        <taxon>Magnoliopsida</taxon>
        <taxon>eudicotyledons</taxon>
        <taxon>Gunneridae</taxon>
        <taxon>Pentapetalae</taxon>
        <taxon>rosids</taxon>
        <taxon>fabids</taxon>
        <taxon>Fabales</taxon>
        <taxon>Fabaceae</taxon>
        <taxon>Papilionoideae</taxon>
        <taxon>50 kb inversion clade</taxon>
        <taxon>NPAAA clade</taxon>
        <taxon>Hologalegina</taxon>
        <taxon>IRL clade</taxon>
        <taxon>Trifolieae</taxon>
        <taxon>Medicago</taxon>
    </lineage>
</organism>
<evidence type="ECO:0000313" key="4">
    <source>
        <dbReference type="Proteomes" id="UP000002051"/>
    </source>
</evidence>